<gene>
    <name evidence="2" type="ORF">HK097_006812</name>
</gene>
<feature type="non-terminal residue" evidence="2">
    <location>
        <position position="176"/>
    </location>
</feature>
<dbReference type="AlphaFoldDB" id="A0AAD5WWB9"/>
<evidence type="ECO:0000256" key="1">
    <source>
        <dbReference type="SAM" id="MobiDB-lite"/>
    </source>
</evidence>
<feature type="region of interest" description="Disordered" evidence="1">
    <location>
        <begin position="132"/>
        <end position="176"/>
    </location>
</feature>
<comment type="caution">
    <text evidence="2">The sequence shown here is derived from an EMBL/GenBank/DDBJ whole genome shotgun (WGS) entry which is preliminary data.</text>
</comment>
<dbReference type="Proteomes" id="UP001212841">
    <property type="component" value="Unassembled WGS sequence"/>
</dbReference>
<organism evidence="2 3">
    <name type="scientific">Rhizophlyctis rosea</name>
    <dbReference type="NCBI Taxonomy" id="64517"/>
    <lineage>
        <taxon>Eukaryota</taxon>
        <taxon>Fungi</taxon>
        <taxon>Fungi incertae sedis</taxon>
        <taxon>Chytridiomycota</taxon>
        <taxon>Chytridiomycota incertae sedis</taxon>
        <taxon>Chytridiomycetes</taxon>
        <taxon>Rhizophlyctidales</taxon>
        <taxon>Rhizophlyctidaceae</taxon>
        <taxon>Rhizophlyctis</taxon>
    </lineage>
</organism>
<keyword evidence="3" id="KW-1185">Reference proteome</keyword>
<name>A0AAD5WWB9_9FUNG</name>
<evidence type="ECO:0000313" key="3">
    <source>
        <dbReference type="Proteomes" id="UP001212841"/>
    </source>
</evidence>
<dbReference type="EMBL" id="JADGJD010003200">
    <property type="protein sequence ID" value="KAJ3024981.1"/>
    <property type="molecule type" value="Genomic_DNA"/>
</dbReference>
<accession>A0AAD5WWB9</accession>
<sequence length="176" mass="19768">MTDLNQKAVQVTITNIQHYVDPDREFDGLPRLQSNDDLDLAFLLTGVRISQKRKVLKNLTPALQEDWKYWLGRLWNKIRAEMKKDLTNANIAEYIDNPADDKELHKKWVEGKSRVQAEEQARFAPVALITSASQPSTVIPPPRAANHSPEDDNAIQKTGLGTPPASPKSDSSDVSR</sequence>
<reference evidence="2" key="1">
    <citation type="submission" date="2020-05" db="EMBL/GenBank/DDBJ databases">
        <title>Phylogenomic resolution of chytrid fungi.</title>
        <authorList>
            <person name="Stajich J.E."/>
            <person name="Amses K."/>
            <person name="Simmons R."/>
            <person name="Seto K."/>
            <person name="Myers J."/>
            <person name="Bonds A."/>
            <person name="Quandt C.A."/>
            <person name="Barry K."/>
            <person name="Liu P."/>
            <person name="Grigoriev I."/>
            <person name="Longcore J.E."/>
            <person name="James T.Y."/>
        </authorList>
    </citation>
    <scope>NUCLEOTIDE SEQUENCE</scope>
    <source>
        <strain evidence="2">JEL0318</strain>
    </source>
</reference>
<proteinExistence type="predicted"/>
<evidence type="ECO:0000313" key="2">
    <source>
        <dbReference type="EMBL" id="KAJ3024981.1"/>
    </source>
</evidence>
<protein>
    <submittedName>
        <fullName evidence="2">Uncharacterized protein</fullName>
    </submittedName>
</protein>